<dbReference type="AlphaFoldDB" id="A0A812WUT2"/>
<evidence type="ECO:0000256" key="1">
    <source>
        <dbReference type="SAM" id="MobiDB-lite"/>
    </source>
</evidence>
<comment type="caution">
    <text evidence="2">The sequence shown here is derived from an EMBL/GenBank/DDBJ whole genome shotgun (WGS) entry which is preliminary data.</text>
</comment>
<evidence type="ECO:0000313" key="3">
    <source>
        <dbReference type="Proteomes" id="UP000649617"/>
    </source>
</evidence>
<dbReference type="Proteomes" id="UP000649617">
    <property type="component" value="Unassembled WGS sequence"/>
</dbReference>
<organism evidence="2 3">
    <name type="scientific">Symbiodinium pilosum</name>
    <name type="common">Dinoflagellate</name>
    <dbReference type="NCBI Taxonomy" id="2952"/>
    <lineage>
        <taxon>Eukaryota</taxon>
        <taxon>Sar</taxon>
        <taxon>Alveolata</taxon>
        <taxon>Dinophyceae</taxon>
        <taxon>Suessiales</taxon>
        <taxon>Symbiodiniaceae</taxon>
        <taxon>Symbiodinium</taxon>
    </lineage>
</organism>
<gene>
    <name evidence="2" type="ORF">SPIL2461_LOCUS19505</name>
</gene>
<reference evidence="2" key="1">
    <citation type="submission" date="2021-02" db="EMBL/GenBank/DDBJ databases">
        <authorList>
            <person name="Dougan E. K."/>
            <person name="Rhodes N."/>
            <person name="Thang M."/>
            <person name="Chan C."/>
        </authorList>
    </citation>
    <scope>NUCLEOTIDE SEQUENCE</scope>
</reference>
<dbReference type="EMBL" id="CAJNIZ010044615">
    <property type="protein sequence ID" value="CAE7695494.1"/>
    <property type="molecule type" value="Genomic_DNA"/>
</dbReference>
<feature type="region of interest" description="Disordered" evidence="1">
    <location>
        <begin position="1"/>
        <end position="59"/>
    </location>
</feature>
<evidence type="ECO:0000313" key="2">
    <source>
        <dbReference type="EMBL" id="CAE7695494.1"/>
    </source>
</evidence>
<keyword evidence="3" id="KW-1185">Reference proteome</keyword>
<proteinExistence type="predicted"/>
<sequence length="96" mass="10967">MRDLEQELSKLEPVGEAVPEAGYANAKAKNKKKGDSPEMIAFKQEKRRRQKELKGRQTHERQEFVGGLGNLELDVMEELQCAGDWLETGIRGKQKR</sequence>
<protein>
    <submittedName>
        <fullName evidence="2">Uncharacterized protein</fullName>
    </submittedName>
</protein>
<feature type="compositionally biased region" description="Basic and acidic residues" evidence="1">
    <location>
        <begin position="1"/>
        <end position="10"/>
    </location>
</feature>
<name>A0A812WUT2_SYMPI</name>
<accession>A0A812WUT2</accession>